<comment type="caution">
    <text evidence="1">The sequence shown here is derived from an EMBL/GenBank/DDBJ whole genome shotgun (WGS) entry which is preliminary data.</text>
</comment>
<reference evidence="1 2" key="1">
    <citation type="journal article" date="2020" name="ISME J.">
        <title>Comparative genomics reveals insights into cyanobacterial evolution and habitat adaptation.</title>
        <authorList>
            <person name="Chen M.Y."/>
            <person name="Teng W.K."/>
            <person name="Zhao L."/>
            <person name="Hu C.X."/>
            <person name="Zhou Y.K."/>
            <person name="Han B.P."/>
            <person name="Song L.R."/>
            <person name="Shu W.S."/>
        </authorList>
    </citation>
    <scope>NUCLEOTIDE SEQUENCE [LARGE SCALE GENOMIC DNA]</scope>
    <source>
        <strain evidence="1 2">FACHB-723</strain>
    </source>
</reference>
<proteinExistence type="predicted"/>
<dbReference type="Proteomes" id="UP000642094">
    <property type="component" value="Unassembled WGS sequence"/>
</dbReference>
<dbReference type="EMBL" id="JACJQB010000040">
    <property type="protein sequence ID" value="MBD2189466.1"/>
    <property type="molecule type" value="Genomic_DNA"/>
</dbReference>
<accession>A0ABR8A1N8</accession>
<evidence type="ECO:0000313" key="2">
    <source>
        <dbReference type="Proteomes" id="UP000642094"/>
    </source>
</evidence>
<name>A0ABR8A1N8_9CYAN</name>
<protein>
    <submittedName>
        <fullName evidence="1">Uncharacterized protein</fullName>
    </submittedName>
</protein>
<sequence length="45" mass="4986">MIELKSINLIFAIANLDVFCDSSIDTVEAIKGKSFTREEVAIILN</sequence>
<dbReference type="RefSeq" id="WP_190404294.1">
    <property type="nucleotide sequence ID" value="NZ_JACJQB010000040.1"/>
</dbReference>
<keyword evidence="2" id="KW-1185">Reference proteome</keyword>
<gene>
    <name evidence="1" type="ORF">H6F41_15130</name>
</gene>
<organism evidence="1 2">
    <name type="scientific">Pseudanabaena mucicola FACHB-723</name>
    <dbReference type="NCBI Taxonomy" id="2692860"/>
    <lineage>
        <taxon>Bacteria</taxon>
        <taxon>Bacillati</taxon>
        <taxon>Cyanobacteriota</taxon>
        <taxon>Cyanophyceae</taxon>
        <taxon>Pseudanabaenales</taxon>
        <taxon>Pseudanabaenaceae</taxon>
        <taxon>Pseudanabaena</taxon>
    </lineage>
</organism>
<evidence type="ECO:0000313" key="1">
    <source>
        <dbReference type="EMBL" id="MBD2189466.1"/>
    </source>
</evidence>